<reference evidence="1 2" key="1">
    <citation type="submission" date="2018-07" db="EMBL/GenBank/DDBJ databases">
        <title>Genomic Encyclopedia of Type Strains, Phase IV (KMG-IV): sequencing the most valuable type-strain genomes for metagenomic binning, comparative biology and taxonomic classification.</title>
        <authorList>
            <person name="Goeker M."/>
        </authorList>
    </citation>
    <scope>NUCLEOTIDE SEQUENCE [LARGE SCALE GENOMIC DNA]</scope>
    <source>
        <strain evidence="1 2">DSM 21410</strain>
    </source>
</reference>
<proteinExistence type="predicted"/>
<dbReference type="AlphaFoldDB" id="A0A369A1S7"/>
<comment type="caution">
    <text evidence="1">The sequence shown here is derived from an EMBL/GenBank/DDBJ whole genome shotgun (WGS) entry which is preliminary data.</text>
</comment>
<dbReference type="EMBL" id="QPJS01000003">
    <property type="protein sequence ID" value="RCX03145.1"/>
    <property type="molecule type" value="Genomic_DNA"/>
</dbReference>
<sequence length="109" mass="12962">MSFSFFENYIRYIIRLSEMNQPYPFRYRPPNNKDALVGKDGKAECLLNECGKKLTMFWIIPMTSCIGKPYQLRQFPGWKKYKCLSTFTPYNLTKNSMLDKVRIFTSFQS</sequence>
<accession>A0A369A1S7</accession>
<name>A0A369A1S7_9FLAO</name>
<evidence type="ECO:0000313" key="2">
    <source>
        <dbReference type="Proteomes" id="UP000253517"/>
    </source>
</evidence>
<keyword evidence="2" id="KW-1185">Reference proteome</keyword>
<dbReference type="Proteomes" id="UP000253517">
    <property type="component" value="Unassembled WGS sequence"/>
</dbReference>
<evidence type="ECO:0000313" key="1">
    <source>
        <dbReference type="EMBL" id="RCX03145.1"/>
    </source>
</evidence>
<protein>
    <submittedName>
        <fullName evidence="1">Uncharacterized protein</fullName>
    </submittedName>
</protein>
<gene>
    <name evidence="1" type="ORF">DES35_10323</name>
</gene>
<organism evidence="1 2">
    <name type="scientific">Schleiferia thermophila</name>
    <dbReference type="NCBI Taxonomy" id="884107"/>
    <lineage>
        <taxon>Bacteria</taxon>
        <taxon>Pseudomonadati</taxon>
        <taxon>Bacteroidota</taxon>
        <taxon>Flavobacteriia</taxon>
        <taxon>Flavobacteriales</taxon>
        <taxon>Schleiferiaceae</taxon>
        <taxon>Schleiferia</taxon>
    </lineage>
</organism>